<gene>
    <name evidence="3" type="ORF">QLV_17</name>
</gene>
<proteinExistence type="predicted"/>
<reference evidence="3 4" key="1">
    <citation type="submission" date="2014-05" db="EMBL/GenBank/DDBJ databases">
        <title>Virophage diversity revealed in metagenomes of freshwater ecosystems.</title>
        <authorList>
            <person name="Oh S."/>
        </authorList>
    </citation>
    <scope>NUCLEOTIDE SEQUENCE [LARGE SCALE GENOMIC DNA]</scope>
</reference>
<name>A0A0R5K4M3_9VIRU</name>
<dbReference type="EMBL" id="KJ854379">
    <property type="protein sequence ID" value="AIF72183.1"/>
    <property type="molecule type" value="Genomic_DNA"/>
</dbReference>
<feature type="domain" description="Major capsid protein V20 C-terminal" evidence="2">
    <location>
        <begin position="315"/>
        <end position="484"/>
    </location>
</feature>
<accession>A0A0R5K4M3</accession>
<dbReference type="InterPro" id="IPR053887">
    <property type="entry name" value="MCP_V20_C"/>
</dbReference>
<dbReference type="Pfam" id="PF22031">
    <property type="entry name" value="MCP_V20_C"/>
    <property type="match status" value="1"/>
</dbReference>
<sequence length="577" mass="61886">MASADFKTTLIKQSTLADITDQLDYAVLSGASSNTYQQFNAVSTSASSITFSLQVPSESIVVSREILIRTDINFTVDVTNVPIGAKAFDYGKTDALQAFPLNSLFSTSSAQINNTNVSVNTQDVLPQLLRLNNSRELYKYNSFCPSLPDQAYHSYADGVDAFNNPLGAYSNASYDVDLIPRGAFKLKTFSYVYTPVAGGSPDTLVSANVGDVWKISITVEVCEPIIGLSPFVFGDCDYNKQGLVGINALSFVFNIDSSCKRFFSCSPSPSRDISVSLGTSANPQPFEKCSLLVNFLSTQPSDLIPARNVVPYHDFPRFLSLQSATNPLGAGASTTVNSQNIQINQLPDYFIVCARKPMSQQTIKDSSSFAVINSISVNLNNASGLLSSATAQDLWRISERNGSTQNWLEFSGKASNEGNNDIIATDIATTGSLLILSPPFDLSLPDYLTSGSIGQYNFQLQMNITNQSVDAYTPEICIICVNSGVFTTVAGSSSIFTGILTKQMVLDSKTTEAIDPVSSVLYKRMIGGNLGNRIATAVKKMPFLRDLAGKLREMVGMGVPVGGGIMSAGGKLDALCA</sequence>
<evidence type="ECO:0000313" key="3">
    <source>
        <dbReference type="EMBL" id="AIF72183.1"/>
    </source>
</evidence>
<protein>
    <submittedName>
        <fullName evidence="3">Putative major capsid protein</fullName>
    </submittedName>
</protein>
<dbReference type="InterPro" id="IPR053889">
    <property type="entry name" value="Sputnik_MCP_N"/>
</dbReference>
<evidence type="ECO:0000313" key="4">
    <source>
        <dbReference type="Proteomes" id="UP000247257"/>
    </source>
</evidence>
<feature type="domain" description="Major capsid protein V20 N-terminal" evidence="1">
    <location>
        <begin position="4"/>
        <end position="296"/>
    </location>
</feature>
<evidence type="ECO:0000259" key="1">
    <source>
        <dbReference type="Pfam" id="PF21915"/>
    </source>
</evidence>
<dbReference type="Pfam" id="PF21915">
    <property type="entry name" value="Sputnik_MCP_1st"/>
    <property type="match status" value="1"/>
</dbReference>
<keyword evidence="4" id="KW-1185">Reference proteome</keyword>
<dbReference type="Proteomes" id="UP000247257">
    <property type="component" value="Segment"/>
</dbReference>
<organism evidence="3 4">
    <name type="scientific">Qinghai Lake virophage</name>
    <dbReference type="NCBI Taxonomy" id="1516115"/>
    <lineage>
        <taxon>Viruses</taxon>
        <taxon>Varidnaviria</taxon>
        <taxon>Bamfordvirae</taxon>
        <taxon>Preplasmiviricota</taxon>
        <taxon>Polisuviricotina</taxon>
        <taxon>Virophaviricetes</taxon>
        <taxon>Priklausovirales</taxon>
        <taxon>Omnilimnoviroviridae</taxon>
        <taxon>Panaquavirovirus</taxon>
        <taxon>Panaquavirovirus qinghaense</taxon>
    </lineage>
</organism>
<evidence type="ECO:0000259" key="2">
    <source>
        <dbReference type="Pfam" id="PF22031"/>
    </source>
</evidence>